<name>A0ABZ0D1Y2_9BURK</name>
<evidence type="ECO:0000256" key="1">
    <source>
        <dbReference type="SAM" id="Phobius"/>
    </source>
</evidence>
<organism evidence="2 3">
    <name type="scientific">Piscinibacter gummiphilus</name>
    <dbReference type="NCBI Taxonomy" id="946333"/>
    <lineage>
        <taxon>Bacteria</taxon>
        <taxon>Pseudomonadati</taxon>
        <taxon>Pseudomonadota</taxon>
        <taxon>Betaproteobacteria</taxon>
        <taxon>Burkholderiales</taxon>
        <taxon>Sphaerotilaceae</taxon>
        <taxon>Piscinibacter</taxon>
    </lineage>
</organism>
<geneLocation type="plasmid" evidence="2 3">
    <name>unnamed1</name>
</geneLocation>
<feature type="transmembrane region" description="Helical" evidence="1">
    <location>
        <begin position="20"/>
        <end position="39"/>
    </location>
</feature>
<proteinExistence type="predicted"/>
<feature type="transmembrane region" description="Helical" evidence="1">
    <location>
        <begin position="59"/>
        <end position="80"/>
    </location>
</feature>
<feature type="transmembrane region" description="Helical" evidence="1">
    <location>
        <begin position="109"/>
        <end position="126"/>
    </location>
</feature>
<sequence length="133" mass="14474">MNVAQKFMKVLLTVRDFRNYWKPVLLLAIGTGIYAVMAADSDSLRAKVDASPSPSVDLFAQALANLFGRLAGLALIIWGALRASPKTWVAGAICFVLARIAPVQSGWHWGAFVLGVVCLVITWHEVHEDEGQP</sequence>
<protein>
    <submittedName>
        <fullName evidence="2">Uncharacterized protein</fullName>
    </submittedName>
</protein>
<dbReference type="Proteomes" id="UP001303946">
    <property type="component" value="Plasmid unnamed1"/>
</dbReference>
<evidence type="ECO:0000313" key="3">
    <source>
        <dbReference type="Proteomes" id="UP001303946"/>
    </source>
</evidence>
<dbReference type="EMBL" id="CP136337">
    <property type="protein sequence ID" value="WOB11260.1"/>
    <property type="molecule type" value="Genomic_DNA"/>
</dbReference>
<dbReference type="RefSeq" id="WP_316704470.1">
    <property type="nucleotide sequence ID" value="NZ_CP136337.1"/>
</dbReference>
<keyword evidence="1" id="KW-0812">Transmembrane</keyword>
<keyword evidence="1" id="KW-1133">Transmembrane helix</keyword>
<reference evidence="2 3" key="1">
    <citation type="submission" date="2023-10" db="EMBL/GenBank/DDBJ databases">
        <title>Bacteria for the degradation of biodegradable plastic PBAT(Polybutylene adipate terephthalate).</title>
        <authorList>
            <person name="Weon H.-Y."/>
            <person name="Yeon J."/>
        </authorList>
    </citation>
    <scope>NUCLEOTIDE SEQUENCE [LARGE SCALE GENOMIC DNA]</scope>
    <source>
        <strain evidence="2 3">SBD 7-3</strain>
        <plasmid evidence="2 3">unnamed1</plasmid>
    </source>
</reference>
<keyword evidence="1" id="KW-0472">Membrane</keyword>
<evidence type="ECO:0000313" key="2">
    <source>
        <dbReference type="EMBL" id="WOB11260.1"/>
    </source>
</evidence>
<keyword evidence="3" id="KW-1185">Reference proteome</keyword>
<keyword evidence="2" id="KW-0614">Plasmid</keyword>
<gene>
    <name evidence="2" type="ORF">RXV79_26885</name>
</gene>
<accession>A0ABZ0D1Y2</accession>